<keyword evidence="1" id="KW-0812">Transmembrane</keyword>
<evidence type="ECO:0000313" key="3">
    <source>
        <dbReference type="Proteomes" id="UP000316621"/>
    </source>
</evidence>
<evidence type="ECO:0000313" key="2">
    <source>
        <dbReference type="EMBL" id="RZC69600.1"/>
    </source>
</evidence>
<dbReference type="OMA" id="HESISHQ"/>
<gene>
    <name evidence="2" type="ORF">C5167_032732</name>
</gene>
<dbReference type="AlphaFoldDB" id="A0A4Y7KB69"/>
<dbReference type="PANTHER" id="PTHR34970">
    <property type="entry name" value="ABC TRANSPORTER A FAMILY PROTEIN"/>
    <property type="match status" value="1"/>
</dbReference>
<dbReference type="PANTHER" id="PTHR34970:SF2">
    <property type="entry name" value="ABC TRANSPORTER A FAMILY PROTEIN"/>
    <property type="match status" value="1"/>
</dbReference>
<accession>A0A4Y7KB69</accession>
<keyword evidence="1" id="KW-1133">Transmembrane helix</keyword>
<protein>
    <submittedName>
        <fullName evidence="2">Uncharacterized protein</fullName>
    </submittedName>
</protein>
<dbReference type="OrthoDB" id="1911459at2759"/>
<dbReference type="Proteomes" id="UP000316621">
    <property type="component" value="Chromosome 7"/>
</dbReference>
<evidence type="ECO:0000256" key="1">
    <source>
        <dbReference type="SAM" id="Phobius"/>
    </source>
</evidence>
<keyword evidence="1" id="KW-0472">Membrane</keyword>
<reference evidence="2 3" key="1">
    <citation type="journal article" date="2018" name="Science">
        <title>The opium poppy genome and morphinan production.</title>
        <authorList>
            <person name="Guo L."/>
            <person name="Winzer T."/>
            <person name="Yang X."/>
            <person name="Li Y."/>
            <person name="Ning Z."/>
            <person name="He Z."/>
            <person name="Teodor R."/>
            <person name="Lu Y."/>
            <person name="Bowser T.A."/>
            <person name="Graham I.A."/>
            <person name="Ye K."/>
        </authorList>
    </citation>
    <scope>NUCLEOTIDE SEQUENCE [LARGE SCALE GENOMIC DNA]</scope>
    <source>
        <strain evidence="3">cv. HN1</strain>
        <tissue evidence="2">Leaves</tissue>
    </source>
</reference>
<proteinExistence type="predicted"/>
<organism evidence="2 3">
    <name type="scientific">Papaver somniferum</name>
    <name type="common">Opium poppy</name>
    <dbReference type="NCBI Taxonomy" id="3469"/>
    <lineage>
        <taxon>Eukaryota</taxon>
        <taxon>Viridiplantae</taxon>
        <taxon>Streptophyta</taxon>
        <taxon>Embryophyta</taxon>
        <taxon>Tracheophyta</taxon>
        <taxon>Spermatophyta</taxon>
        <taxon>Magnoliopsida</taxon>
        <taxon>Ranunculales</taxon>
        <taxon>Papaveraceae</taxon>
        <taxon>Papaveroideae</taxon>
        <taxon>Papaver</taxon>
    </lineage>
</organism>
<keyword evidence="3" id="KW-1185">Reference proteome</keyword>
<feature type="transmembrane region" description="Helical" evidence="1">
    <location>
        <begin position="6"/>
        <end position="27"/>
    </location>
</feature>
<dbReference type="EMBL" id="CM010721">
    <property type="protein sequence ID" value="RZC69600.1"/>
    <property type="molecule type" value="Genomic_DNA"/>
</dbReference>
<sequence>MGYVLRVRLASFFVGAATASGVALYILHKDYKVAHEAISKQVKGLYESMDGRVSALEKLKEVEARDPVEVAE</sequence>
<dbReference type="Gramene" id="RZC69600">
    <property type="protein sequence ID" value="RZC69600"/>
    <property type="gene ID" value="C5167_032732"/>
</dbReference>
<name>A0A4Y7KB69_PAPSO</name>